<accession>A0ABX2EQI9</accession>
<keyword evidence="2" id="KW-0812">Transmembrane</keyword>
<keyword evidence="2" id="KW-1133">Transmembrane helix</keyword>
<evidence type="ECO:0000313" key="4">
    <source>
        <dbReference type="EMBL" id="NRF70807.1"/>
    </source>
</evidence>
<dbReference type="InterPro" id="IPR007730">
    <property type="entry name" value="SPOR-like_dom"/>
</dbReference>
<feature type="domain" description="SPOR" evidence="3">
    <location>
        <begin position="190"/>
        <end position="268"/>
    </location>
</feature>
<feature type="region of interest" description="Disordered" evidence="1">
    <location>
        <begin position="151"/>
        <end position="174"/>
    </location>
</feature>
<gene>
    <name evidence="4" type="ORF">HLB44_27765</name>
</gene>
<dbReference type="InterPro" id="IPR036680">
    <property type="entry name" value="SPOR-like_sf"/>
</dbReference>
<feature type="compositionally biased region" description="Low complexity" evidence="1">
    <location>
        <begin position="151"/>
        <end position="167"/>
    </location>
</feature>
<dbReference type="PROSITE" id="PS51724">
    <property type="entry name" value="SPOR"/>
    <property type="match status" value="1"/>
</dbReference>
<dbReference type="EMBL" id="JABRWJ010000009">
    <property type="protein sequence ID" value="NRF70807.1"/>
    <property type="molecule type" value="Genomic_DNA"/>
</dbReference>
<dbReference type="SUPFAM" id="SSF110997">
    <property type="entry name" value="Sporulation related repeat"/>
    <property type="match status" value="1"/>
</dbReference>
<dbReference type="PANTHER" id="PTHR38687">
    <property type="entry name" value="CELL DIVISION PROTEIN DEDD-RELATED"/>
    <property type="match status" value="1"/>
</dbReference>
<organism evidence="4 5">
    <name type="scientific">Pseudaquabacterium terrae</name>
    <dbReference type="NCBI Taxonomy" id="2732868"/>
    <lineage>
        <taxon>Bacteria</taxon>
        <taxon>Pseudomonadati</taxon>
        <taxon>Pseudomonadota</taxon>
        <taxon>Betaproteobacteria</taxon>
        <taxon>Burkholderiales</taxon>
        <taxon>Sphaerotilaceae</taxon>
        <taxon>Pseudaquabacterium</taxon>
    </lineage>
</organism>
<comment type="caution">
    <text evidence="4">The sequence shown here is derived from an EMBL/GenBank/DDBJ whole genome shotgun (WGS) entry which is preliminary data.</text>
</comment>
<evidence type="ECO:0000259" key="3">
    <source>
        <dbReference type="PROSITE" id="PS51724"/>
    </source>
</evidence>
<evidence type="ECO:0000313" key="5">
    <source>
        <dbReference type="Proteomes" id="UP000737171"/>
    </source>
</evidence>
<protein>
    <submittedName>
        <fullName evidence="4">SPOR domain-containing protein</fullName>
    </submittedName>
</protein>
<dbReference type="Pfam" id="PF05036">
    <property type="entry name" value="SPOR"/>
    <property type="match status" value="1"/>
</dbReference>
<evidence type="ECO:0000256" key="1">
    <source>
        <dbReference type="SAM" id="MobiDB-lite"/>
    </source>
</evidence>
<dbReference type="RefSeq" id="WP_173130661.1">
    <property type="nucleotide sequence ID" value="NZ_JABRWJ010000009.1"/>
</dbReference>
<sequence>MGLLSFFQRKAQAPAGEAAASPDAVAQARTRARQRLIGATVLLGIGVIGFPLVFETQPRPIPVDIPIEIPRKESLPPLQRPQAVARATPVPAMPPAVVEAPAPTPAAARAASATAAEITERAAEQGRDVTARAASSPVAVAASKPASAAVARAASAPPARPAASAPKPNDDGQRAQALLEGKPNAAKASDAGAGRLVVQVGAYTDADKLREARQKVEKLGMKTYTQVVDGEGGKRTRVRVGPFATREEADKAAARIKAAGLPVAVLTL</sequence>
<reference evidence="4 5" key="1">
    <citation type="submission" date="2020-05" db="EMBL/GenBank/DDBJ databases">
        <title>Aquincola sp. isolate from soil.</title>
        <authorList>
            <person name="Han J."/>
            <person name="Kim D.-U."/>
        </authorList>
    </citation>
    <scope>NUCLEOTIDE SEQUENCE [LARGE SCALE GENOMIC DNA]</scope>
    <source>
        <strain evidence="4 5">S2</strain>
    </source>
</reference>
<dbReference type="InterPro" id="IPR052521">
    <property type="entry name" value="Cell_div_SPOR-domain"/>
</dbReference>
<feature type="transmembrane region" description="Helical" evidence="2">
    <location>
        <begin position="36"/>
        <end position="54"/>
    </location>
</feature>
<dbReference type="Gene3D" id="3.30.70.1070">
    <property type="entry name" value="Sporulation related repeat"/>
    <property type="match status" value="1"/>
</dbReference>
<keyword evidence="2" id="KW-0472">Membrane</keyword>
<name>A0ABX2EQI9_9BURK</name>
<dbReference type="Proteomes" id="UP000737171">
    <property type="component" value="Unassembled WGS sequence"/>
</dbReference>
<keyword evidence="5" id="KW-1185">Reference proteome</keyword>
<proteinExistence type="predicted"/>
<evidence type="ECO:0000256" key="2">
    <source>
        <dbReference type="SAM" id="Phobius"/>
    </source>
</evidence>
<dbReference type="PANTHER" id="PTHR38687:SF1">
    <property type="entry name" value="CELL DIVISION PROTEIN DEDD"/>
    <property type="match status" value="1"/>
</dbReference>